<reference evidence="11" key="1">
    <citation type="submission" date="2015-02" db="EMBL/GenBank/DDBJ databases">
        <title>Genome sequencing for Strongylocentrotus purpuratus.</title>
        <authorList>
            <person name="Murali S."/>
            <person name="Liu Y."/>
            <person name="Vee V."/>
            <person name="English A."/>
            <person name="Wang M."/>
            <person name="Skinner E."/>
            <person name="Han Y."/>
            <person name="Muzny D.M."/>
            <person name="Worley K.C."/>
            <person name="Gibbs R.A."/>
        </authorList>
    </citation>
    <scope>NUCLEOTIDE SEQUENCE</scope>
</reference>
<dbReference type="PROSITE" id="PS00657">
    <property type="entry name" value="FORK_HEAD_1"/>
    <property type="match status" value="1"/>
</dbReference>
<dbReference type="FunFam" id="2.60.200.20:FF:000031">
    <property type="entry name" value="Forkhead box protein K1"/>
    <property type="match status" value="1"/>
</dbReference>
<evidence type="ECO:0000256" key="5">
    <source>
        <dbReference type="ARBA" id="ARBA00023242"/>
    </source>
</evidence>
<evidence type="ECO:0000256" key="3">
    <source>
        <dbReference type="ARBA" id="ARBA00023125"/>
    </source>
</evidence>
<dbReference type="InterPro" id="IPR008984">
    <property type="entry name" value="SMAD_FHA_dom_sf"/>
</dbReference>
<dbReference type="PANTHER" id="PTHR45881:SF7">
    <property type="entry name" value="CHECKPOINT SUPPRESSOR 1-LIKE, ISOFORM A-RELATED"/>
    <property type="match status" value="1"/>
</dbReference>
<dbReference type="OMA" id="ENDDAWA"/>
<dbReference type="Pfam" id="PF00498">
    <property type="entry name" value="FHA"/>
    <property type="match status" value="1"/>
</dbReference>
<dbReference type="GO" id="GO:0006357">
    <property type="term" value="P:regulation of transcription by RNA polymerase II"/>
    <property type="evidence" value="ECO:0000318"/>
    <property type="project" value="GO_Central"/>
</dbReference>
<dbReference type="CDD" id="cd22688">
    <property type="entry name" value="FHA_FOXK"/>
    <property type="match status" value="1"/>
</dbReference>
<evidence type="ECO:0000313" key="11">
    <source>
        <dbReference type="Proteomes" id="UP000007110"/>
    </source>
</evidence>
<dbReference type="Pfam" id="PF00250">
    <property type="entry name" value="Forkhead"/>
    <property type="match status" value="1"/>
</dbReference>
<comment type="subcellular location">
    <subcellularLocation>
        <location evidence="1 6">Nucleus</location>
    </subcellularLocation>
</comment>
<dbReference type="GO" id="GO:0000978">
    <property type="term" value="F:RNA polymerase II cis-regulatory region sequence-specific DNA binding"/>
    <property type="evidence" value="ECO:0000318"/>
    <property type="project" value="GO_Central"/>
</dbReference>
<dbReference type="SUPFAM" id="SSF46785">
    <property type="entry name" value="Winged helix' DNA-binding domain"/>
    <property type="match status" value="1"/>
</dbReference>
<dbReference type="PROSITE" id="PS50039">
    <property type="entry name" value="FORK_HEAD_3"/>
    <property type="match status" value="1"/>
</dbReference>
<dbReference type="GeneID" id="588569"/>
<evidence type="ECO:0000259" key="8">
    <source>
        <dbReference type="PROSITE" id="PS50006"/>
    </source>
</evidence>
<dbReference type="Gene3D" id="2.60.200.20">
    <property type="match status" value="1"/>
</dbReference>
<dbReference type="PANTHER" id="PTHR45881">
    <property type="entry name" value="CHECKPOINT SUPPRESSOR 1-LIKE, ISOFORM A-RELATED"/>
    <property type="match status" value="1"/>
</dbReference>
<dbReference type="FunFam" id="1.10.10.10:FF:000030">
    <property type="entry name" value="Forkhead box protein K2"/>
    <property type="match status" value="1"/>
</dbReference>
<dbReference type="InterPro" id="IPR036390">
    <property type="entry name" value="WH_DNA-bd_sf"/>
</dbReference>
<feature type="domain" description="FHA" evidence="8">
    <location>
        <begin position="61"/>
        <end position="113"/>
    </location>
</feature>
<dbReference type="InterPro" id="IPR030456">
    <property type="entry name" value="TF_fork_head_CS_2"/>
</dbReference>
<dbReference type="InterPro" id="IPR047394">
    <property type="entry name" value="FH_FOXK1"/>
</dbReference>
<feature type="region of interest" description="Disordered" evidence="7">
    <location>
        <begin position="163"/>
        <end position="183"/>
    </location>
</feature>
<feature type="region of interest" description="Disordered" evidence="7">
    <location>
        <begin position="239"/>
        <end position="259"/>
    </location>
</feature>
<dbReference type="PROSITE" id="PS50006">
    <property type="entry name" value="FHA_DOMAIN"/>
    <property type="match status" value="1"/>
</dbReference>
<accession>A0A7M7RE43</accession>
<evidence type="ECO:0000256" key="7">
    <source>
        <dbReference type="SAM" id="MobiDB-lite"/>
    </source>
</evidence>
<proteinExistence type="predicted"/>
<keyword evidence="5 6" id="KW-0539">Nucleus</keyword>
<dbReference type="InterPro" id="IPR018122">
    <property type="entry name" value="TF_fork_head_CS_1"/>
</dbReference>
<feature type="region of interest" description="Disordered" evidence="7">
    <location>
        <begin position="393"/>
        <end position="413"/>
    </location>
</feature>
<dbReference type="InterPro" id="IPR036388">
    <property type="entry name" value="WH-like_DNA-bd_sf"/>
</dbReference>
<dbReference type="InterPro" id="IPR000253">
    <property type="entry name" value="FHA_dom"/>
</dbReference>
<dbReference type="GO" id="GO:0000981">
    <property type="term" value="F:DNA-binding transcription factor activity, RNA polymerase II-specific"/>
    <property type="evidence" value="ECO:0000318"/>
    <property type="project" value="GO_Central"/>
</dbReference>
<dbReference type="Proteomes" id="UP000007110">
    <property type="component" value="Unassembled WGS sequence"/>
</dbReference>
<feature type="region of interest" description="Disordered" evidence="7">
    <location>
        <begin position="513"/>
        <end position="543"/>
    </location>
</feature>
<evidence type="ECO:0000313" key="10">
    <source>
        <dbReference type="EnsemblMetazoa" id="XP_793339"/>
    </source>
</evidence>
<dbReference type="SUPFAM" id="SSF49879">
    <property type="entry name" value="SMAD/FHA domain"/>
    <property type="match status" value="1"/>
</dbReference>
<name>A0A7M7RE43_STRPU</name>
<evidence type="ECO:0000256" key="4">
    <source>
        <dbReference type="ARBA" id="ARBA00023163"/>
    </source>
</evidence>
<evidence type="ECO:0000256" key="1">
    <source>
        <dbReference type="ARBA" id="ARBA00004123"/>
    </source>
</evidence>
<dbReference type="PROSITE" id="PS00658">
    <property type="entry name" value="FORK_HEAD_2"/>
    <property type="match status" value="1"/>
</dbReference>
<dbReference type="SMART" id="SM00339">
    <property type="entry name" value="FH"/>
    <property type="match status" value="1"/>
</dbReference>
<keyword evidence="4" id="KW-0804">Transcription</keyword>
<dbReference type="InParanoid" id="A0A7M7RE43"/>
<dbReference type="PRINTS" id="PR00053">
    <property type="entry name" value="FORKHEAD"/>
</dbReference>
<feature type="DNA-binding region" description="Fork-head" evidence="6">
    <location>
        <begin position="259"/>
        <end position="354"/>
    </location>
</feature>
<dbReference type="AlphaFoldDB" id="A0A7M7RE43"/>
<dbReference type="EnsemblMetazoa" id="XM_788246">
    <property type="protein sequence ID" value="XP_793339"/>
    <property type="gene ID" value="LOC588569"/>
</dbReference>
<evidence type="ECO:0000256" key="2">
    <source>
        <dbReference type="ARBA" id="ARBA00023015"/>
    </source>
</evidence>
<dbReference type="OrthoDB" id="691130at2759"/>
<keyword evidence="3 6" id="KW-0238">DNA-binding</keyword>
<keyword evidence="2" id="KW-0805">Transcription regulation</keyword>
<dbReference type="CDD" id="cd20054">
    <property type="entry name" value="FH_FOXK1"/>
    <property type="match status" value="1"/>
</dbReference>
<dbReference type="FunCoup" id="A0A7M7RE43">
    <property type="interactions" value="1002"/>
</dbReference>
<organism evidence="10 11">
    <name type="scientific">Strongylocentrotus purpuratus</name>
    <name type="common">Purple sea urchin</name>
    <dbReference type="NCBI Taxonomy" id="7668"/>
    <lineage>
        <taxon>Eukaryota</taxon>
        <taxon>Metazoa</taxon>
        <taxon>Echinodermata</taxon>
        <taxon>Eleutherozoa</taxon>
        <taxon>Echinozoa</taxon>
        <taxon>Echinoidea</taxon>
        <taxon>Euechinoidea</taxon>
        <taxon>Echinacea</taxon>
        <taxon>Camarodonta</taxon>
        <taxon>Echinidea</taxon>
        <taxon>Strongylocentrotidae</taxon>
        <taxon>Strongylocentrotus</taxon>
    </lineage>
</organism>
<dbReference type="Gene3D" id="1.10.10.10">
    <property type="entry name" value="Winged helix-like DNA-binding domain superfamily/Winged helix DNA-binding domain"/>
    <property type="match status" value="1"/>
</dbReference>
<keyword evidence="11" id="KW-1185">Reference proteome</keyword>
<dbReference type="KEGG" id="spu:588569"/>
<dbReference type="GO" id="GO:0005634">
    <property type="term" value="C:nucleus"/>
    <property type="evidence" value="ECO:0007669"/>
    <property type="project" value="UniProtKB-SubCell"/>
</dbReference>
<dbReference type="RefSeq" id="XP_793339.4">
    <property type="nucleotide sequence ID" value="XM_788246.5"/>
</dbReference>
<dbReference type="SMART" id="SM00240">
    <property type="entry name" value="FHA"/>
    <property type="match status" value="1"/>
</dbReference>
<evidence type="ECO:0000259" key="9">
    <source>
        <dbReference type="PROSITE" id="PS50039"/>
    </source>
</evidence>
<feature type="compositionally biased region" description="Basic and acidic residues" evidence="7">
    <location>
        <begin position="655"/>
        <end position="682"/>
    </location>
</feature>
<feature type="region of interest" description="Disordered" evidence="7">
    <location>
        <begin position="649"/>
        <end position="682"/>
    </location>
</feature>
<dbReference type="InterPro" id="IPR001766">
    <property type="entry name" value="Fork_head_dom"/>
</dbReference>
<feature type="domain" description="Fork-head" evidence="9">
    <location>
        <begin position="259"/>
        <end position="354"/>
    </location>
</feature>
<protein>
    <submittedName>
        <fullName evidence="10">Uncharacterized protein</fullName>
    </submittedName>
</protein>
<dbReference type="GO" id="GO:0045893">
    <property type="term" value="P:positive regulation of DNA-templated transcription"/>
    <property type="evidence" value="ECO:0007669"/>
    <property type="project" value="UniProtKB-ARBA"/>
</dbReference>
<sequence>MVGMATFRQATENDDAWALLALKSAPASPTRVPWNDGGQKGVILARLEGREFEYLIRKNRITVGRNSKQGEVDVNMGHSSFISRKHLEIICESPNFFLNCTGKNGIFVDGIFQRRGAAPLQLPRTCILRFPSTSIKIMFQALISESAPPAPVPPMQLQPAAPVVAKEPSPVKRKTMMPPLKIDIPPSDATYASPYPSPTGTISAVNSCPTSPRAGTSQRSMLAPDLSAAAFAAAAAAAADDKEGHSSSNDVGGPRDETKPPYSYAQLIVQAIMSAQDKQLTLSGIYSYITKTYPYYRTADKGWQNSIRHNLSLNRYFIKVPRSQEEPGKGSFWRLDPGSEAKLMDQAYRRRRQRGVPCFRTPFSGVSSSRSAPSSPTHVPQFSGTFTPECLSREGSPAPQNMNNAGGGGEGQDHGPLDHQRFTQAMQEVKVSLVSPGSPITTTTGAQAASHAAHMAALPGGGGVIPLSSLALAGNPPPQGQGVPVVAIHPQMASVITSSRTQAAVQASLSNGHVTSSAGGFSHQAKDISSAGGGGGGSAEKNGIDMKVEEKPSVGVPPATIMLTQSHLKAANSSSTMVPQPAASSDSHHVVTVAGTFLPPASHYRPPPQLPMAGGYHHNMEMAPPQSSSQAATSSPLVMLATTSAVQQLQGHVKRPLDGIKEETDGQDGFESKRIKTDPLEG</sequence>
<reference evidence="10" key="2">
    <citation type="submission" date="2021-01" db="UniProtKB">
        <authorList>
            <consortium name="EnsemblMetazoa"/>
        </authorList>
    </citation>
    <scope>IDENTIFICATION</scope>
</reference>
<evidence type="ECO:0000256" key="6">
    <source>
        <dbReference type="PROSITE-ProRule" id="PRU00089"/>
    </source>
</evidence>